<dbReference type="SUPFAM" id="SSF47384">
    <property type="entry name" value="Homodimeric domain of signal transducing histidine kinase"/>
    <property type="match status" value="1"/>
</dbReference>
<keyword evidence="8 15" id="KW-0418">Kinase</keyword>
<dbReference type="Pfam" id="PF00512">
    <property type="entry name" value="HisKA"/>
    <property type="match status" value="1"/>
</dbReference>
<dbReference type="SMART" id="SM00388">
    <property type="entry name" value="HisKA"/>
    <property type="match status" value="1"/>
</dbReference>
<dbReference type="InterPro" id="IPR036097">
    <property type="entry name" value="HisK_dim/P_sf"/>
</dbReference>
<evidence type="ECO:0000256" key="4">
    <source>
        <dbReference type="ARBA" id="ARBA00022475"/>
    </source>
</evidence>
<proteinExistence type="predicted"/>
<evidence type="ECO:0000256" key="10">
    <source>
        <dbReference type="ARBA" id="ARBA00023012"/>
    </source>
</evidence>
<evidence type="ECO:0000259" key="14">
    <source>
        <dbReference type="PROSITE" id="PS50885"/>
    </source>
</evidence>
<dbReference type="PANTHER" id="PTHR43711">
    <property type="entry name" value="TWO-COMPONENT HISTIDINE KINASE"/>
    <property type="match status" value="1"/>
</dbReference>
<protein>
    <recommendedName>
        <fullName evidence="3">histidine kinase</fullName>
        <ecNumber evidence="3">2.7.13.3</ecNumber>
    </recommendedName>
</protein>
<dbReference type="Gene3D" id="3.30.450.20">
    <property type="entry name" value="PAS domain"/>
    <property type="match status" value="1"/>
</dbReference>
<dbReference type="InterPro" id="IPR003661">
    <property type="entry name" value="HisK_dim/P_dom"/>
</dbReference>
<dbReference type="Pfam" id="PF02743">
    <property type="entry name" value="dCache_1"/>
    <property type="match status" value="1"/>
</dbReference>
<dbReference type="CDD" id="cd12912">
    <property type="entry name" value="PDC2_MCP_like"/>
    <property type="match status" value="1"/>
</dbReference>
<evidence type="ECO:0000256" key="9">
    <source>
        <dbReference type="ARBA" id="ARBA00022989"/>
    </source>
</evidence>
<keyword evidence="16" id="KW-1185">Reference proteome</keyword>
<keyword evidence="5" id="KW-0597">Phosphoprotein</keyword>
<keyword evidence="7 12" id="KW-0812">Transmembrane</keyword>
<dbReference type="InterPro" id="IPR003594">
    <property type="entry name" value="HATPase_dom"/>
</dbReference>
<gene>
    <name evidence="15" type="ORF">SAMN05216323_101020</name>
</gene>
<dbReference type="SUPFAM" id="SSF55874">
    <property type="entry name" value="ATPase domain of HSP90 chaperone/DNA topoisomerase II/histidine kinase"/>
    <property type="match status" value="1"/>
</dbReference>
<dbReference type="Gene3D" id="6.10.340.10">
    <property type="match status" value="1"/>
</dbReference>
<dbReference type="PROSITE" id="PS50109">
    <property type="entry name" value="HIS_KIN"/>
    <property type="match status" value="1"/>
</dbReference>
<dbReference type="AlphaFoldDB" id="A0A1G6HFE9"/>
<dbReference type="SMART" id="SM00387">
    <property type="entry name" value="HATPase_c"/>
    <property type="match status" value="1"/>
</dbReference>
<dbReference type="EC" id="2.7.13.3" evidence="3"/>
<evidence type="ECO:0000256" key="6">
    <source>
        <dbReference type="ARBA" id="ARBA00022679"/>
    </source>
</evidence>
<name>A0A1G6HFE9_9BACT</name>
<dbReference type="InterPro" id="IPR033479">
    <property type="entry name" value="dCache_1"/>
</dbReference>
<dbReference type="Gene3D" id="3.30.565.10">
    <property type="entry name" value="Histidine kinase-like ATPase, C-terminal domain"/>
    <property type="match status" value="1"/>
</dbReference>
<evidence type="ECO:0000256" key="3">
    <source>
        <dbReference type="ARBA" id="ARBA00012438"/>
    </source>
</evidence>
<dbReference type="InterPro" id="IPR050736">
    <property type="entry name" value="Sensor_HK_Regulatory"/>
</dbReference>
<dbReference type="InterPro" id="IPR036890">
    <property type="entry name" value="HATPase_C_sf"/>
</dbReference>
<dbReference type="PROSITE" id="PS50885">
    <property type="entry name" value="HAMP"/>
    <property type="match status" value="1"/>
</dbReference>
<evidence type="ECO:0000313" key="15">
    <source>
        <dbReference type="EMBL" id="SDB92838.1"/>
    </source>
</evidence>
<evidence type="ECO:0000256" key="5">
    <source>
        <dbReference type="ARBA" id="ARBA00022553"/>
    </source>
</evidence>
<evidence type="ECO:0000256" key="1">
    <source>
        <dbReference type="ARBA" id="ARBA00000085"/>
    </source>
</evidence>
<reference evidence="15 16" key="1">
    <citation type="submission" date="2016-09" db="EMBL/GenBank/DDBJ databases">
        <authorList>
            <person name="Capua I."/>
            <person name="De Benedictis P."/>
            <person name="Joannis T."/>
            <person name="Lombin L.H."/>
            <person name="Cattoli G."/>
        </authorList>
    </citation>
    <scope>NUCLEOTIDE SEQUENCE [LARGE SCALE GENOMIC DNA]</scope>
    <source>
        <strain evidence="15 16">A7P-90m</strain>
    </source>
</reference>
<evidence type="ECO:0000256" key="7">
    <source>
        <dbReference type="ARBA" id="ARBA00022692"/>
    </source>
</evidence>
<evidence type="ECO:0000256" key="11">
    <source>
        <dbReference type="ARBA" id="ARBA00023136"/>
    </source>
</evidence>
<keyword evidence="10" id="KW-0902">Two-component regulatory system</keyword>
<organism evidence="15 16">
    <name type="scientific">Williamwhitmania taraxaci</name>
    <dbReference type="NCBI Taxonomy" id="1640674"/>
    <lineage>
        <taxon>Bacteria</taxon>
        <taxon>Pseudomonadati</taxon>
        <taxon>Bacteroidota</taxon>
        <taxon>Bacteroidia</taxon>
        <taxon>Bacteroidales</taxon>
        <taxon>Williamwhitmaniaceae</taxon>
        <taxon>Williamwhitmania</taxon>
    </lineage>
</organism>
<dbReference type="CDD" id="cd00082">
    <property type="entry name" value="HisKA"/>
    <property type="match status" value="1"/>
</dbReference>
<feature type="transmembrane region" description="Helical" evidence="12">
    <location>
        <begin position="12"/>
        <end position="32"/>
    </location>
</feature>
<dbReference type="RefSeq" id="WP_092436134.1">
    <property type="nucleotide sequence ID" value="NZ_FMYP01000010.1"/>
</dbReference>
<accession>A0A1G6HFE9</accession>
<dbReference type="InterPro" id="IPR005467">
    <property type="entry name" value="His_kinase_dom"/>
</dbReference>
<comment type="subcellular location">
    <subcellularLocation>
        <location evidence="2">Cell membrane</location>
        <topology evidence="2">Multi-pass membrane protein</topology>
    </subcellularLocation>
</comment>
<dbReference type="InterPro" id="IPR004358">
    <property type="entry name" value="Sig_transdc_His_kin-like_C"/>
</dbReference>
<feature type="transmembrane region" description="Helical" evidence="12">
    <location>
        <begin position="298"/>
        <end position="316"/>
    </location>
</feature>
<keyword evidence="9 12" id="KW-1133">Transmembrane helix</keyword>
<dbReference type="GO" id="GO:0000155">
    <property type="term" value="F:phosphorelay sensor kinase activity"/>
    <property type="evidence" value="ECO:0007669"/>
    <property type="project" value="InterPro"/>
</dbReference>
<keyword evidence="11 12" id="KW-0472">Membrane</keyword>
<dbReference type="STRING" id="1640674.SAMN05216323_101020"/>
<dbReference type="GO" id="GO:0005886">
    <property type="term" value="C:plasma membrane"/>
    <property type="evidence" value="ECO:0007669"/>
    <property type="project" value="UniProtKB-SubCell"/>
</dbReference>
<dbReference type="PRINTS" id="PR00344">
    <property type="entry name" value="BCTRLSENSOR"/>
</dbReference>
<feature type="domain" description="HAMP" evidence="14">
    <location>
        <begin position="322"/>
        <end position="375"/>
    </location>
</feature>
<comment type="catalytic activity">
    <reaction evidence="1">
        <text>ATP + protein L-histidine = ADP + protein N-phospho-L-histidine.</text>
        <dbReference type="EC" id="2.7.13.3"/>
    </reaction>
</comment>
<dbReference type="InterPro" id="IPR003660">
    <property type="entry name" value="HAMP_dom"/>
</dbReference>
<evidence type="ECO:0000313" key="16">
    <source>
        <dbReference type="Proteomes" id="UP000199452"/>
    </source>
</evidence>
<evidence type="ECO:0000259" key="13">
    <source>
        <dbReference type="PROSITE" id="PS50109"/>
    </source>
</evidence>
<dbReference type="PANTHER" id="PTHR43711:SF31">
    <property type="entry name" value="HISTIDINE KINASE"/>
    <property type="match status" value="1"/>
</dbReference>
<dbReference type="EMBL" id="FMYP01000010">
    <property type="protein sequence ID" value="SDB92838.1"/>
    <property type="molecule type" value="Genomic_DNA"/>
</dbReference>
<dbReference type="Pfam" id="PF02518">
    <property type="entry name" value="HATPase_c"/>
    <property type="match status" value="1"/>
</dbReference>
<dbReference type="Proteomes" id="UP000199452">
    <property type="component" value="Unassembled WGS sequence"/>
</dbReference>
<evidence type="ECO:0000256" key="2">
    <source>
        <dbReference type="ARBA" id="ARBA00004651"/>
    </source>
</evidence>
<dbReference type="Gene3D" id="1.10.287.130">
    <property type="match status" value="1"/>
</dbReference>
<dbReference type="SUPFAM" id="SSF158472">
    <property type="entry name" value="HAMP domain-like"/>
    <property type="match status" value="1"/>
</dbReference>
<keyword evidence="4" id="KW-1003">Cell membrane</keyword>
<sequence>MRSLRSTINIGFILISTITAIVIGGVSLILGIQYTENEAKEKLTLMVSAYSSEIEQSLGKIRSYSDVLESLINSIWNDNPTESEQIKKQKLAKFMLTYCKSAKPNSFWIVFNPKATNPPYALSLFDSTERGNYTFEPDYNILTIDTTIYDIAWWKNAQKDGETWTNPYYWKPWNKTIISYARKLTVKNQFIAVFGSDFFFNKLKVKIASAKSFNSGYFWIVDQNYQMILHPTLQNIKVRTIDSGNIIDKISEQKLREGNLTYEYQGKQKMLAFKRLSNNWTLCMSVPYSEIHKQQRTITIIIMGLMLLLSVLAILISTNLSRNITNPLTGFIAIFKKGAEGDLSVRTSTNSPTTEILALSENFNFFMARMQWQVTELEETKESLILAIRKEEEANRLKSAFLSNISHEIRTPLNAVIGFSELIKKEKLSEEEKNRFSNLVVKNAYALLRTLDDVIQASKIESGNLSATIEKTTVSNVLDSVIEVYTKHRGTYVISKETELIVENNSTNETAYILTDIMLLQEMLSQMLENSIKFTAEGTIKIGAIVSNSTVVFYVEDTGIGIALEKKEKIFDLFYKANHNQSQLFGGSGLGLTIAKGIADLLGASLWVESEPSIKTTFFVGLPRIY</sequence>
<evidence type="ECO:0000256" key="8">
    <source>
        <dbReference type="ARBA" id="ARBA00022777"/>
    </source>
</evidence>
<keyword evidence="6" id="KW-0808">Transferase</keyword>
<evidence type="ECO:0000256" key="12">
    <source>
        <dbReference type="SAM" id="Phobius"/>
    </source>
</evidence>
<feature type="domain" description="Histidine kinase" evidence="13">
    <location>
        <begin position="404"/>
        <end position="626"/>
    </location>
</feature>
<dbReference type="OrthoDB" id="9796457at2"/>